<dbReference type="InterPro" id="IPR007525">
    <property type="entry name" value="FrhB_FdhB_C"/>
</dbReference>
<accession>A0A8J4C2S7</accession>
<feature type="domain" description="Coenzyme F420 hydrogenase/dehydrogenase beta subunit C-terminal" evidence="2">
    <location>
        <begin position="244"/>
        <end position="390"/>
    </location>
</feature>
<evidence type="ECO:0000313" key="4">
    <source>
        <dbReference type="Proteomes" id="UP000747110"/>
    </source>
</evidence>
<dbReference type="GO" id="GO:0009507">
    <property type="term" value="C:chloroplast"/>
    <property type="evidence" value="ECO:0007669"/>
    <property type="project" value="TreeGrafter"/>
</dbReference>
<dbReference type="PANTHER" id="PTHR31332">
    <property type="entry name" value="7-HYDROXYMETHYL CHLOROPHYLL A REDUCTASE, CHLOROPLASTIC"/>
    <property type="match status" value="1"/>
</dbReference>
<dbReference type="EMBL" id="BNCP01000006">
    <property type="protein sequence ID" value="GIL74360.1"/>
    <property type="molecule type" value="Genomic_DNA"/>
</dbReference>
<evidence type="ECO:0000313" key="3">
    <source>
        <dbReference type="EMBL" id="GIL74360.1"/>
    </source>
</evidence>
<dbReference type="Pfam" id="PF04432">
    <property type="entry name" value="FrhB_FdhB_C"/>
    <property type="match status" value="1"/>
</dbReference>
<dbReference type="AlphaFoldDB" id="A0A8J4C2S7"/>
<feature type="domain" description="Coenzyme F420 hydrogenase/dehydrogenase beta subunit N-terminal" evidence="1">
    <location>
        <begin position="162"/>
        <end position="235"/>
    </location>
</feature>
<proteinExistence type="predicted"/>
<protein>
    <submittedName>
        <fullName evidence="3">Uncharacterized protein</fullName>
    </submittedName>
</protein>
<keyword evidence="4" id="KW-1185">Reference proteome</keyword>
<sequence length="505" mass="56001">MLGCVHSQAGAHRKNDGCAGRAIACFRSSLSLPIRLPVATSRGGHRLRSTVVAAAAAAPGDGVDVTSTQSLIDEASRRSALPADWRQRSKPIQPGSTYPAKEYCSSCGLCDTYYVAHVKDACAFLGDGMSRIEQLEERVHGRRRNASDDDELHFGVTASMAYAVNSPPVEGAQWTGIVTQVAIEMLRSGKVDAVVCVQNDENDRFTPKPVVARTVEDIIKARGVKPTLSPNLNVLATVEALQVKKLLFIGVGCQVQALRSVEPYLGLEKLYVLGTNCVDNGPRAGLEKFLRAASTRPDQALHYEFMQDYRVHVKHTDGSFEYVPYFCLPAKDLNDVIAPSCYSCFDYTNALADMVVGYMGVPYMNNDMIRHPQYLVVRNDRGQELLDIVKPRLVMTPTVSTGDRRSIVMQTVASDDEAKLGQLRDPAPRWLGNFLAWLLNLIGPKGLEFGKYSIDYHYIRNYLYVHRNWGAKRAEQHIPSFAKEIVRQYDKDGAVTKRLSLKPKF</sequence>
<evidence type="ECO:0000259" key="2">
    <source>
        <dbReference type="Pfam" id="PF04432"/>
    </source>
</evidence>
<dbReference type="GO" id="GO:0090415">
    <property type="term" value="F:7-hydroxymethyl chlorophyll a reductase activity"/>
    <property type="evidence" value="ECO:0007669"/>
    <property type="project" value="TreeGrafter"/>
</dbReference>
<dbReference type="Proteomes" id="UP000747110">
    <property type="component" value="Unassembled WGS sequence"/>
</dbReference>
<dbReference type="Pfam" id="PF04422">
    <property type="entry name" value="FrhB_FdhB_N"/>
    <property type="match status" value="1"/>
</dbReference>
<organism evidence="3 4">
    <name type="scientific">Volvox reticuliferus</name>
    <dbReference type="NCBI Taxonomy" id="1737510"/>
    <lineage>
        <taxon>Eukaryota</taxon>
        <taxon>Viridiplantae</taxon>
        <taxon>Chlorophyta</taxon>
        <taxon>core chlorophytes</taxon>
        <taxon>Chlorophyceae</taxon>
        <taxon>CS clade</taxon>
        <taxon>Chlamydomonadales</taxon>
        <taxon>Volvocaceae</taxon>
        <taxon>Volvox</taxon>
    </lineage>
</organism>
<reference evidence="3" key="1">
    <citation type="journal article" date="2021" name="Proc. Natl. Acad. Sci. U.S.A.">
        <title>Three genomes in the algal genus Volvox reveal the fate of a haploid sex-determining region after a transition to homothallism.</title>
        <authorList>
            <person name="Yamamoto K."/>
            <person name="Hamaji T."/>
            <person name="Kawai-Toyooka H."/>
            <person name="Matsuzaki R."/>
            <person name="Takahashi F."/>
            <person name="Nishimura Y."/>
            <person name="Kawachi M."/>
            <person name="Noguchi H."/>
            <person name="Minakuchi Y."/>
            <person name="Umen J.G."/>
            <person name="Toyoda A."/>
            <person name="Nozaki H."/>
        </authorList>
    </citation>
    <scope>NUCLEOTIDE SEQUENCE</scope>
    <source>
        <strain evidence="3">NIES-3786</strain>
    </source>
</reference>
<evidence type="ECO:0000259" key="1">
    <source>
        <dbReference type="Pfam" id="PF04422"/>
    </source>
</evidence>
<dbReference type="InterPro" id="IPR007516">
    <property type="entry name" value="Co_F420_Hydgase/DH_bsu_N"/>
</dbReference>
<dbReference type="GO" id="GO:0033354">
    <property type="term" value="P:chlorophyll cycle"/>
    <property type="evidence" value="ECO:0007669"/>
    <property type="project" value="TreeGrafter"/>
</dbReference>
<name>A0A8J4C2S7_9CHLO</name>
<gene>
    <name evidence="3" type="ORF">Vretifemale_4277</name>
</gene>
<dbReference type="InterPro" id="IPR045220">
    <property type="entry name" value="FRHB/FDHB/HCAR-like"/>
</dbReference>
<dbReference type="OrthoDB" id="191568at2759"/>
<dbReference type="PANTHER" id="PTHR31332:SF0">
    <property type="entry name" value="7-HYDROXYMETHYL CHLOROPHYLL A REDUCTASE, CHLOROPLASTIC"/>
    <property type="match status" value="1"/>
</dbReference>
<comment type="caution">
    <text evidence="3">The sequence shown here is derived from an EMBL/GenBank/DDBJ whole genome shotgun (WGS) entry which is preliminary data.</text>
</comment>